<dbReference type="NCBIfam" id="TIGR00745">
    <property type="entry name" value="apbA_panE"/>
    <property type="match status" value="1"/>
</dbReference>
<organism evidence="13 14">
    <name type="scientific">Pseudidiomarina andamanensis</name>
    <dbReference type="NCBI Taxonomy" id="1940690"/>
    <lineage>
        <taxon>Bacteria</taxon>
        <taxon>Pseudomonadati</taxon>
        <taxon>Pseudomonadota</taxon>
        <taxon>Gammaproteobacteria</taxon>
        <taxon>Alteromonadales</taxon>
        <taxon>Idiomarinaceae</taxon>
        <taxon>Pseudidiomarina</taxon>
    </lineage>
</organism>
<dbReference type="InterPro" id="IPR036291">
    <property type="entry name" value="NAD(P)-bd_dom_sf"/>
</dbReference>
<evidence type="ECO:0000256" key="5">
    <source>
        <dbReference type="ARBA" id="ARBA00022655"/>
    </source>
</evidence>
<keyword evidence="14" id="KW-1185">Reference proteome</keyword>
<reference evidence="13 14" key="1">
    <citation type="submission" date="2018-09" db="EMBL/GenBank/DDBJ databases">
        <title>Whole genome sequencing of Idiomarina andamanensis W-5T (LMG 29773T= JCM 31645T).</title>
        <authorList>
            <person name="Das S.K."/>
        </authorList>
    </citation>
    <scope>NUCLEOTIDE SEQUENCE [LARGE SCALE GENOMIC DNA]</scope>
    <source>
        <strain evidence="13 14">W-5T</strain>
    </source>
</reference>
<dbReference type="Pfam" id="PF08546">
    <property type="entry name" value="ApbA_C"/>
    <property type="match status" value="1"/>
</dbReference>
<dbReference type="EC" id="1.1.1.169" evidence="3 10"/>
<feature type="domain" description="Ketopantoate reductase C-terminal" evidence="12">
    <location>
        <begin position="168"/>
        <end position="286"/>
    </location>
</feature>
<comment type="similarity">
    <text evidence="2 10">Belongs to the ketopantoate reductase family.</text>
</comment>
<dbReference type="Pfam" id="PF02558">
    <property type="entry name" value="ApbA"/>
    <property type="match status" value="1"/>
</dbReference>
<dbReference type="PANTHER" id="PTHR43765">
    <property type="entry name" value="2-DEHYDROPANTOATE 2-REDUCTASE-RELATED"/>
    <property type="match status" value="1"/>
</dbReference>
<dbReference type="Gene3D" id="1.10.1040.10">
    <property type="entry name" value="N-(1-d-carboxylethyl)-l-norvaline Dehydrogenase, domain 2"/>
    <property type="match status" value="1"/>
</dbReference>
<keyword evidence="7 10" id="KW-0560">Oxidoreductase</keyword>
<evidence type="ECO:0000259" key="11">
    <source>
        <dbReference type="Pfam" id="PF02558"/>
    </source>
</evidence>
<feature type="domain" description="Ketopantoate reductase N-terminal" evidence="11">
    <location>
        <begin position="3"/>
        <end position="136"/>
    </location>
</feature>
<dbReference type="PANTHER" id="PTHR43765:SF2">
    <property type="entry name" value="2-DEHYDROPANTOATE 2-REDUCTASE"/>
    <property type="match status" value="1"/>
</dbReference>
<dbReference type="InterPro" id="IPR008927">
    <property type="entry name" value="6-PGluconate_DH-like_C_sf"/>
</dbReference>
<sequence length="291" mass="32358">MHWLVAGTGAVGSLMAVNLRRVGEHVSIKPRVPGKARAIEIIHAAHSLEFGVQQFPIEQPTQIFAAIKAYDVANFLEELKQAPLPAGSSIVLSYNGMLENEINIMPERALHWVTTHGAYKNGNEVVHAGLGESWLGWARVEHASSSRPAELFSVLNNALPLLNWSPAINQRRWQKLAINCLINPFTVIHDCRNGELLQHNITELQHQVAEEICWLAEHQGIQLNSESLVESARSVIKNTANNYSSMLMDVRQQRRTEIDYLNGFVARQSAAAGTAAPTNETLWRRVLELSA</sequence>
<dbReference type="EMBL" id="CP032551">
    <property type="protein sequence ID" value="QGT94914.1"/>
    <property type="molecule type" value="Genomic_DNA"/>
</dbReference>
<keyword evidence="5 10" id="KW-0566">Pantothenate biosynthesis</keyword>
<name>A0AA92EUN0_9GAMM</name>
<comment type="pathway">
    <text evidence="1 10">Cofactor biosynthesis; (R)-pantothenate biosynthesis; (R)-pantoate from 3-methyl-2-oxobutanoate: step 2/2.</text>
</comment>
<comment type="function">
    <text evidence="10">Catalyzes the NADPH-dependent reduction of ketopantoate into pantoic acid.</text>
</comment>
<dbReference type="InterPro" id="IPR050838">
    <property type="entry name" value="Ketopantoate_reductase"/>
</dbReference>
<accession>A0AA92EUN0</accession>
<gene>
    <name evidence="13" type="ORF">D3795_01415</name>
</gene>
<evidence type="ECO:0000256" key="2">
    <source>
        <dbReference type="ARBA" id="ARBA00007870"/>
    </source>
</evidence>
<dbReference type="GO" id="GO:0008677">
    <property type="term" value="F:2-dehydropantoate 2-reductase activity"/>
    <property type="evidence" value="ECO:0007669"/>
    <property type="project" value="UniProtKB-EC"/>
</dbReference>
<evidence type="ECO:0000256" key="3">
    <source>
        <dbReference type="ARBA" id="ARBA00013014"/>
    </source>
</evidence>
<dbReference type="AlphaFoldDB" id="A0AA92EUN0"/>
<dbReference type="InterPro" id="IPR013328">
    <property type="entry name" value="6PGD_dom2"/>
</dbReference>
<evidence type="ECO:0000256" key="1">
    <source>
        <dbReference type="ARBA" id="ARBA00004994"/>
    </source>
</evidence>
<evidence type="ECO:0000256" key="7">
    <source>
        <dbReference type="ARBA" id="ARBA00023002"/>
    </source>
</evidence>
<dbReference type="GO" id="GO:0005737">
    <property type="term" value="C:cytoplasm"/>
    <property type="evidence" value="ECO:0007669"/>
    <property type="project" value="TreeGrafter"/>
</dbReference>
<dbReference type="Proteomes" id="UP000427820">
    <property type="component" value="Chromosome"/>
</dbReference>
<dbReference type="KEGG" id="panm:D3795_01415"/>
<dbReference type="Gene3D" id="3.40.50.720">
    <property type="entry name" value="NAD(P)-binding Rossmann-like Domain"/>
    <property type="match status" value="1"/>
</dbReference>
<evidence type="ECO:0000256" key="4">
    <source>
        <dbReference type="ARBA" id="ARBA00019465"/>
    </source>
</evidence>
<evidence type="ECO:0000313" key="14">
    <source>
        <dbReference type="Proteomes" id="UP000427820"/>
    </source>
</evidence>
<evidence type="ECO:0000256" key="8">
    <source>
        <dbReference type="ARBA" id="ARBA00032024"/>
    </source>
</evidence>
<dbReference type="GO" id="GO:0015940">
    <property type="term" value="P:pantothenate biosynthetic process"/>
    <property type="evidence" value="ECO:0007669"/>
    <property type="project" value="UniProtKB-KW"/>
</dbReference>
<keyword evidence="6 10" id="KW-0521">NADP</keyword>
<dbReference type="InterPro" id="IPR003710">
    <property type="entry name" value="ApbA"/>
</dbReference>
<evidence type="ECO:0000256" key="10">
    <source>
        <dbReference type="RuleBase" id="RU362068"/>
    </source>
</evidence>
<dbReference type="InterPro" id="IPR013752">
    <property type="entry name" value="KPA_reductase"/>
</dbReference>
<evidence type="ECO:0000256" key="6">
    <source>
        <dbReference type="ARBA" id="ARBA00022857"/>
    </source>
</evidence>
<dbReference type="RefSeq" id="WP_156265826.1">
    <property type="nucleotide sequence ID" value="NZ_CP032551.1"/>
</dbReference>
<protein>
    <recommendedName>
        <fullName evidence="4 10">2-dehydropantoate 2-reductase</fullName>
        <ecNumber evidence="3 10">1.1.1.169</ecNumber>
    </recommendedName>
    <alternativeName>
        <fullName evidence="8 10">Ketopantoate reductase</fullName>
    </alternativeName>
</protein>
<evidence type="ECO:0000313" key="13">
    <source>
        <dbReference type="EMBL" id="QGT94914.1"/>
    </source>
</evidence>
<evidence type="ECO:0000256" key="9">
    <source>
        <dbReference type="ARBA" id="ARBA00048793"/>
    </source>
</evidence>
<evidence type="ECO:0000259" key="12">
    <source>
        <dbReference type="Pfam" id="PF08546"/>
    </source>
</evidence>
<dbReference type="GO" id="GO:0050661">
    <property type="term" value="F:NADP binding"/>
    <property type="evidence" value="ECO:0007669"/>
    <property type="project" value="TreeGrafter"/>
</dbReference>
<proteinExistence type="inferred from homology"/>
<dbReference type="InterPro" id="IPR013332">
    <property type="entry name" value="KPR_N"/>
</dbReference>
<dbReference type="SUPFAM" id="SSF51735">
    <property type="entry name" value="NAD(P)-binding Rossmann-fold domains"/>
    <property type="match status" value="1"/>
</dbReference>
<comment type="catalytic activity">
    <reaction evidence="9 10">
        <text>(R)-pantoate + NADP(+) = 2-dehydropantoate + NADPH + H(+)</text>
        <dbReference type="Rhea" id="RHEA:16233"/>
        <dbReference type="ChEBI" id="CHEBI:11561"/>
        <dbReference type="ChEBI" id="CHEBI:15378"/>
        <dbReference type="ChEBI" id="CHEBI:15980"/>
        <dbReference type="ChEBI" id="CHEBI:57783"/>
        <dbReference type="ChEBI" id="CHEBI:58349"/>
        <dbReference type="EC" id="1.1.1.169"/>
    </reaction>
</comment>
<dbReference type="SUPFAM" id="SSF48179">
    <property type="entry name" value="6-phosphogluconate dehydrogenase C-terminal domain-like"/>
    <property type="match status" value="1"/>
</dbReference>